<dbReference type="PANTHER" id="PTHR24286">
    <property type="entry name" value="CYTOCHROME P450 26"/>
    <property type="match status" value="1"/>
</dbReference>
<name>A0ABR8A1Q6_9CYAN</name>
<evidence type="ECO:0000313" key="8">
    <source>
        <dbReference type="EMBL" id="MBD2189282.1"/>
    </source>
</evidence>
<evidence type="ECO:0000256" key="3">
    <source>
        <dbReference type="ARBA" id="ARBA00022723"/>
    </source>
</evidence>
<dbReference type="Proteomes" id="UP000642094">
    <property type="component" value="Unassembled WGS sequence"/>
</dbReference>
<evidence type="ECO:0000256" key="5">
    <source>
        <dbReference type="ARBA" id="ARBA00023004"/>
    </source>
</evidence>
<proteinExistence type="inferred from homology"/>
<dbReference type="InterPro" id="IPR017972">
    <property type="entry name" value="Cyt_P450_CS"/>
</dbReference>
<comment type="similarity">
    <text evidence="1 7">Belongs to the cytochrome P450 family.</text>
</comment>
<dbReference type="SUPFAM" id="SSF48264">
    <property type="entry name" value="Cytochrome P450"/>
    <property type="match status" value="1"/>
</dbReference>
<dbReference type="CDD" id="cd11044">
    <property type="entry name" value="CYP120A1_CYP26-like"/>
    <property type="match status" value="1"/>
</dbReference>
<dbReference type="PROSITE" id="PS00086">
    <property type="entry name" value="CYTOCHROME_P450"/>
    <property type="match status" value="1"/>
</dbReference>
<comment type="caution">
    <text evidence="8">The sequence shown here is derived from an EMBL/GenBank/DDBJ whole genome shotgun (WGS) entry which is preliminary data.</text>
</comment>
<evidence type="ECO:0000256" key="2">
    <source>
        <dbReference type="ARBA" id="ARBA00022617"/>
    </source>
</evidence>
<dbReference type="RefSeq" id="WP_190404112.1">
    <property type="nucleotide sequence ID" value="NZ_JACJQB010000033.1"/>
</dbReference>
<dbReference type="PRINTS" id="PR00465">
    <property type="entry name" value="EP450IV"/>
</dbReference>
<evidence type="ECO:0000256" key="7">
    <source>
        <dbReference type="RuleBase" id="RU000461"/>
    </source>
</evidence>
<organism evidence="8 9">
    <name type="scientific">Pseudanabaena mucicola FACHB-723</name>
    <dbReference type="NCBI Taxonomy" id="2692860"/>
    <lineage>
        <taxon>Bacteria</taxon>
        <taxon>Bacillati</taxon>
        <taxon>Cyanobacteriota</taxon>
        <taxon>Cyanophyceae</taxon>
        <taxon>Pseudanabaenales</taxon>
        <taxon>Pseudanabaenaceae</taxon>
        <taxon>Pseudanabaena</taxon>
    </lineage>
</organism>
<evidence type="ECO:0000256" key="1">
    <source>
        <dbReference type="ARBA" id="ARBA00010617"/>
    </source>
</evidence>
<gene>
    <name evidence="8" type="ORF">H6F41_14160</name>
</gene>
<sequence>MTNYRQTNLPPGELGLPILGQTLNFLFDRQFAAKQYAKYGAISKTSLLGRPTIFMIGSEAAEFVLSSHMDCFSWEAGWPDNFKILLGKSLFLQDGEEHRRNRRLMMPAFHGQALAGYFSTMEEITQRYLDKWTQQGEFTWFYEFKKFTFEVASQLLLGTDAGEEVERLSKLFATLSNGLFAIAPFDLPFTTLGKATRARDQLLQHITKVVKERQQNPTHDVLSMLIQAEDEDGGKFSLEELKAQAMLMLFAGHETTTSMLTWFCLELARHPQVLERARQEQMALAQTGTLNLEQIGKMPYLDQIFQEIERLRPPVGGGFRGVVKPFEFNGYHVPEGWLVLYSIMITHKQSDIYPNPDQFDPDRFSPERQEHKQKPFSLIGFGGGARICVGIAFAKLEMKIIAANLLRNYQWEILRSQNLEPFPIPTLRPKDGLRVKFQKL</sequence>
<keyword evidence="4 7" id="KW-0560">Oxidoreductase</keyword>
<keyword evidence="5 7" id="KW-0408">Iron</keyword>
<dbReference type="InterPro" id="IPR001128">
    <property type="entry name" value="Cyt_P450"/>
</dbReference>
<dbReference type="EMBL" id="JACJQB010000033">
    <property type="protein sequence ID" value="MBD2189282.1"/>
    <property type="molecule type" value="Genomic_DNA"/>
</dbReference>
<protein>
    <submittedName>
        <fullName evidence="8">Cytochrome P450</fullName>
    </submittedName>
</protein>
<accession>A0ABR8A1Q6</accession>
<dbReference type="InterPro" id="IPR002403">
    <property type="entry name" value="Cyt_P450_E_grp-IV"/>
</dbReference>
<dbReference type="PRINTS" id="PR00385">
    <property type="entry name" value="P450"/>
</dbReference>
<evidence type="ECO:0000256" key="4">
    <source>
        <dbReference type="ARBA" id="ARBA00023002"/>
    </source>
</evidence>
<keyword evidence="9" id="KW-1185">Reference proteome</keyword>
<dbReference type="PANTHER" id="PTHR24286:SF384">
    <property type="entry name" value="P450, PUTATIVE (EUROFUNG)-RELATED"/>
    <property type="match status" value="1"/>
</dbReference>
<keyword evidence="2 7" id="KW-0349">Heme</keyword>
<keyword evidence="6 7" id="KW-0503">Monooxygenase</keyword>
<keyword evidence="3 7" id="KW-0479">Metal-binding</keyword>
<dbReference type="InterPro" id="IPR036396">
    <property type="entry name" value="Cyt_P450_sf"/>
</dbReference>
<evidence type="ECO:0000256" key="6">
    <source>
        <dbReference type="ARBA" id="ARBA00023033"/>
    </source>
</evidence>
<dbReference type="Gene3D" id="1.10.630.10">
    <property type="entry name" value="Cytochrome P450"/>
    <property type="match status" value="1"/>
</dbReference>
<reference evidence="8 9" key="1">
    <citation type="journal article" date="2020" name="ISME J.">
        <title>Comparative genomics reveals insights into cyanobacterial evolution and habitat adaptation.</title>
        <authorList>
            <person name="Chen M.Y."/>
            <person name="Teng W.K."/>
            <person name="Zhao L."/>
            <person name="Hu C.X."/>
            <person name="Zhou Y.K."/>
            <person name="Han B.P."/>
            <person name="Song L.R."/>
            <person name="Shu W.S."/>
        </authorList>
    </citation>
    <scope>NUCLEOTIDE SEQUENCE [LARGE SCALE GENOMIC DNA]</scope>
    <source>
        <strain evidence="8 9">FACHB-723</strain>
    </source>
</reference>
<evidence type="ECO:0000313" key="9">
    <source>
        <dbReference type="Proteomes" id="UP000642094"/>
    </source>
</evidence>
<dbReference type="Pfam" id="PF00067">
    <property type="entry name" value="p450"/>
    <property type="match status" value="1"/>
</dbReference>